<dbReference type="RefSeq" id="WP_039743821.1">
    <property type="nucleotide sequence ID" value="NZ_CP009788.1"/>
</dbReference>
<dbReference type="EMBL" id="CP009788">
    <property type="protein sequence ID" value="AJE04111.1"/>
    <property type="molecule type" value="Genomic_DNA"/>
</dbReference>
<keyword evidence="1" id="KW-0812">Transmembrane</keyword>
<evidence type="ECO:0000313" key="2">
    <source>
        <dbReference type="EMBL" id="AJE04111.1"/>
    </source>
</evidence>
<dbReference type="Gene3D" id="2.60.40.10">
    <property type="entry name" value="Immunoglobulins"/>
    <property type="match status" value="1"/>
</dbReference>
<name>A0A0B5BJ71_9BACT</name>
<dbReference type="InterPro" id="IPR013783">
    <property type="entry name" value="Ig-like_fold"/>
</dbReference>
<accession>A0A0B5BJ71</accession>
<evidence type="ECO:0000256" key="1">
    <source>
        <dbReference type="SAM" id="Phobius"/>
    </source>
</evidence>
<dbReference type="Proteomes" id="UP000057609">
    <property type="component" value="Chromosome"/>
</dbReference>
<dbReference type="AlphaFoldDB" id="A0A0B5BJ71"/>
<dbReference type="STRING" id="345632.GPICK_12760"/>
<organism evidence="2 3">
    <name type="scientific">Geobacter pickeringii</name>
    <dbReference type="NCBI Taxonomy" id="345632"/>
    <lineage>
        <taxon>Bacteria</taxon>
        <taxon>Pseudomonadati</taxon>
        <taxon>Thermodesulfobacteriota</taxon>
        <taxon>Desulfuromonadia</taxon>
        <taxon>Geobacterales</taxon>
        <taxon>Geobacteraceae</taxon>
        <taxon>Geobacter</taxon>
    </lineage>
</organism>
<keyword evidence="1" id="KW-1133">Transmembrane helix</keyword>
<sequence length="205" mass="21234">MKRNVIARATLAAFTFTTLTGCVTVSEEHKGAAKGAGYGAAAGAIAGAVLAGEGSRTKGAVLGGLAGALIGGIIGNYTIDKKQTAEQTATRYNFQPSSGTMVRIENVGVTPTSVRPGEKVEIQTTYALLMPNANSQASVTESVELRHEGDLVGNPETMVTHAGGTYTSTIPIVLPADAKKGTYRVIATVKTESGRDTRETTFTVR</sequence>
<dbReference type="OrthoDB" id="5398648at2"/>
<dbReference type="PROSITE" id="PS51257">
    <property type="entry name" value="PROKAR_LIPOPROTEIN"/>
    <property type="match status" value="1"/>
</dbReference>
<dbReference type="HOGENOM" id="CLU_1342206_0_0_7"/>
<reference evidence="2 3" key="1">
    <citation type="journal article" date="2015" name="Genome Announc.">
        <title>Complete Genome of Geobacter pickeringii G13T, a Metal-Reducing Isolate from Sedimentary Kaolin Deposits.</title>
        <authorList>
            <person name="Badalamenti J.P."/>
            <person name="Bond D.R."/>
        </authorList>
    </citation>
    <scope>NUCLEOTIDE SEQUENCE [LARGE SCALE GENOMIC DNA]</scope>
    <source>
        <strain evidence="2 3">G13</strain>
    </source>
</reference>
<gene>
    <name evidence="2" type="ORF">GPICK_12760</name>
</gene>
<evidence type="ECO:0000313" key="3">
    <source>
        <dbReference type="Proteomes" id="UP000057609"/>
    </source>
</evidence>
<keyword evidence="1" id="KW-0472">Membrane</keyword>
<feature type="transmembrane region" description="Helical" evidence="1">
    <location>
        <begin position="59"/>
        <end position="79"/>
    </location>
</feature>
<proteinExistence type="predicted"/>
<dbReference type="KEGG" id="gpi:GPICK_12760"/>
<keyword evidence="3" id="KW-1185">Reference proteome</keyword>
<protein>
    <submittedName>
        <fullName evidence="2">Uncharacterized protein</fullName>
    </submittedName>
</protein>